<feature type="transmembrane region" description="Helical" evidence="6">
    <location>
        <begin position="362"/>
        <end position="383"/>
    </location>
</feature>
<gene>
    <name evidence="8" type="ORF">K7432_007270</name>
</gene>
<reference evidence="8 9" key="1">
    <citation type="submission" date="2023-04" db="EMBL/GenBank/DDBJ databases">
        <title>Genome of Basidiobolus ranarum AG-B5.</title>
        <authorList>
            <person name="Stajich J.E."/>
            <person name="Carter-House D."/>
            <person name="Gryganskyi A."/>
        </authorList>
    </citation>
    <scope>NUCLEOTIDE SEQUENCE [LARGE SCALE GENOMIC DNA]</scope>
    <source>
        <strain evidence="8 9">AG-B5</strain>
    </source>
</reference>
<keyword evidence="5 6" id="KW-0472">Membrane</keyword>
<feature type="transmembrane region" description="Helical" evidence="6">
    <location>
        <begin position="38"/>
        <end position="56"/>
    </location>
</feature>
<feature type="transmembrane region" description="Helical" evidence="6">
    <location>
        <begin position="333"/>
        <end position="355"/>
    </location>
</feature>
<keyword evidence="2" id="KW-0813">Transport</keyword>
<dbReference type="PANTHER" id="PTHR43791:SF36">
    <property type="entry name" value="TRANSPORTER, PUTATIVE (AFU_ORTHOLOGUE AFUA_6G08340)-RELATED"/>
    <property type="match status" value="1"/>
</dbReference>
<keyword evidence="9" id="KW-1185">Reference proteome</keyword>
<evidence type="ECO:0000256" key="3">
    <source>
        <dbReference type="ARBA" id="ARBA00022692"/>
    </source>
</evidence>
<evidence type="ECO:0000256" key="2">
    <source>
        <dbReference type="ARBA" id="ARBA00022448"/>
    </source>
</evidence>
<feature type="transmembrane region" description="Helical" evidence="6">
    <location>
        <begin position="395"/>
        <end position="415"/>
    </location>
</feature>
<evidence type="ECO:0000256" key="5">
    <source>
        <dbReference type="ARBA" id="ARBA00023136"/>
    </source>
</evidence>
<comment type="subcellular location">
    <subcellularLocation>
        <location evidence="1">Membrane</location>
        <topology evidence="1">Multi-pass membrane protein</topology>
    </subcellularLocation>
</comment>
<dbReference type="EMBL" id="JASJQH010007228">
    <property type="protein sequence ID" value="KAK9712255.1"/>
    <property type="molecule type" value="Genomic_DNA"/>
</dbReference>
<dbReference type="InterPro" id="IPR020846">
    <property type="entry name" value="MFS_dom"/>
</dbReference>
<dbReference type="PANTHER" id="PTHR43791">
    <property type="entry name" value="PERMEASE-RELATED"/>
    <property type="match status" value="1"/>
</dbReference>
<evidence type="ECO:0000313" key="9">
    <source>
        <dbReference type="Proteomes" id="UP001479436"/>
    </source>
</evidence>
<dbReference type="Pfam" id="PF07690">
    <property type="entry name" value="MFS_1"/>
    <property type="match status" value="1"/>
</dbReference>
<dbReference type="PROSITE" id="PS50850">
    <property type="entry name" value="MFS"/>
    <property type="match status" value="1"/>
</dbReference>
<feature type="transmembrane region" description="Helical" evidence="6">
    <location>
        <begin position="77"/>
        <end position="95"/>
    </location>
</feature>
<evidence type="ECO:0000256" key="4">
    <source>
        <dbReference type="ARBA" id="ARBA00022989"/>
    </source>
</evidence>
<evidence type="ECO:0000256" key="1">
    <source>
        <dbReference type="ARBA" id="ARBA00004141"/>
    </source>
</evidence>
<proteinExistence type="predicted"/>
<dbReference type="SUPFAM" id="SSF103473">
    <property type="entry name" value="MFS general substrate transporter"/>
    <property type="match status" value="1"/>
</dbReference>
<dbReference type="Gene3D" id="1.20.1250.20">
    <property type="entry name" value="MFS general substrate transporter like domains"/>
    <property type="match status" value="2"/>
</dbReference>
<evidence type="ECO:0000256" key="6">
    <source>
        <dbReference type="SAM" id="Phobius"/>
    </source>
</evidence>
<dbReference type="InterPro" id="IPR011701">
    <property type="entry name" value="MFS"/>
</dbReference>
<feature type="transmembrane region" description="Helical" evidence="6">
    <location>
        <begin position="168"/>
        <end position="188"/>
    </location>
</feature>
<sequence>MSLPSEATDDFETSTVVSSMDDPELKALERRLVWKQDLYILPFISLMYLFASLTRGNIGNARLGGIEKDLDIDGKQFHNIVTMFFVGYIFCQIPSTMTTRVVSPSKWIGFVMVVWGICATCLAAGRNYSDMMATRFFMGCFQAGLGPGIPLLLSYWYKREEMARRMSIFLGSSTLAGLFGGVFAYAVIKNLDDSHGLASWRWLFIVEGVPTIFIGILCFFFLPDYPHTASRYFLTPAERELAIKRSHSGGNKDTKAFSKHQMLRAFLDWHNWLAIIVYVGLNVCLSSFSTYLPTIIKAMGFTSLQAELLTIPPYATGCVTLILVSWLSDAIKQRGVCIMLTTMIAALGYILLIIGKNIGMKYAGAILVGAGVYPIIPLTLTWISNNNLGHTKRGTALAMTGTVAQCFSILGSQIYKKSQAPTYREGHGVCLGFMCLSFGMALTLRICLSR</sequence>
<name>A0ABR2W0J2_9FUNG</name>
<feature type="transmembrane region" description="Helical" evidence="6">
    <location>
        <begin position="308"/>
        <end position="327"/>
    </location>
</feature>
<feature type="transmembrane region" description="Helical" evidence="6">
    <location>
        <begin position="427"/>
        <end position="446"/>
    </location>
</feature>
<keyword evidence="3 6" id="KW-0812">Transmembrane</keyword>
<keyword evidence="4 6" id="KW-1133">Transmembrane helix</keyword>
<feature type="transmembrane region" description="Helical" evidence="6">
    <location>
        <begin position="200"/>
        <end position="222"/>
    </location>
</feature>
<evidence type="ECO:0000259" key="7">
    <source>
        <dbReference type="PROSITE" id="PS50850"/>
    </source>
</evidence>
<dbReference type="Proteomes" id="UP001479436">
    <property type="component" value="Unassembled WGS sequence"/>
</dbReference>
<feature type="transmembrane region" description="Helical" evidence="6">
    <location>
        <begin position="272"/>
        <end position="296"/>
    </location>
</feature>
<evidence type="ECO:0000313" key="8">
    <source>
        <dbReference type="EMBL" id="KAK9712255.1"/>
    </source>
</evidence>
<dbReference type="InterPro" id="IPR036259">
    <property type="entry name" value="MFS_trans_sf"/>
</dbReference>
<comment type="caution">
    <text evidence="8">The sequence shown here is derived from an EMBL/GenBank/DDBJ whole genome shotgun (WGS) entry which is preliminary data.</text>
</comment>
<protein>
    <recommendedName>
        <fullName evidence="7">Major facilitator superfamily (MFS) profile domain-containing protein</fullName>
    </recommendedName>
</protein>
<feature type="domain" description="Major facilitator superfamily (MFS) profile" evidence="7">
    <location>
        <begin position="40"/>
        <end position="450"/>
    </location>
</feature>
<feature type="transmembrane region" description="Helical" evidence="6">
    <location>
        <begin position="107"/>
        <end position="124"/>
    </location>
</feature>
<accession>A0ABR2W0J2</accession>
<organism evidence="8 9">
    <name type="scientific">Basidiobolus ranarum</name>
    <dbReference type="NCBI Taxonomy" id="34480"/>
    <lineage>
        <taxon>Eukaryota</taxon>
        <taxon>Fungi</taxon>
        <taxon>Fungi incertae sedis</taxon>
        <taxon>Zoopagomycota</taxon>
        <taxon>Entomophthoromycotina</taxon>
        <taxon>Basidiobolomycetes</taxon>
        <taxon>Basidiobolales</taxon>
        <taxon>Basidiobolaceae</taxon>
        <taxon>Basidiobolus</taxon>
    </lineage>
</organism>